<comment type="caution">
    <text evidence="3">The sequence shown here is derived from an EMBL/GenBank/DDBJ whole genome shotgun (WGS) entry which is preliminary data.</text>
</comment>
<protein>
    <submittedName>
        <fullName evidence="3">Uncharacterized protein</fullName>
    </submittedName>
</protein>
<name>A0AAE1PX91_9EUCA</name>
<sequence length="120" mass="13318">MDLGTSTVPTILFCLYSAHLMNAAIPGSYQDHLDFLTKANNLPRLIGPQNPPSSDIINSILSKTMPRTHPNPQQSTSTEQQEEETEENSSLSESEDEENNLTEEENIVQTRTSSADNIQE</sequence>
<evidence type="ECO:0000256" key="2">
    <source>
        <dbReference type="SAM" id="SignalP"/>
    </source>
</evidence>
<keyword evidence="4" id="KW-1185">Reference proteome</keyword>
<feature type="chain" id="PRO_5041985007" evidence="2">
    <location>
        <begin position="24"/>
        <end position="120"/>
    </location>
</feature>
<evidence type="ECO:0000256" key="1">
    <source>
        <dbReference type="SAM" id="MobiDB-lite"/>
    </source>
</evidence>
<accession>A0AAE1PX91</accession>
<evidence type="ECO:0000313" key="4">
    <source>
        <dbReference type="Proteomes" id="UP001292094"/>
    </source>
</evidence>
<keyword evidence="2" id="KW-0732">Signal</keyword>
<reference evidence="3" key="1">
    <citation type="submission" date="2023-11" db="EMBL/GenBank/DDBJ databases">
        <title>Genome assemblies of two species of porcelain crab, Petrolisthes cinctipes and Petrolisthes manimaculis (Anomura: Porcellanidae).</title>
        <authorList>
            <person name="Angst P."/>
        </authorList>
    </citation>
    <scope>NUCLEOTIDE SEQUENCE</scope>
    <source>
        <strain evidence="3">PB745_02</strain>
        <tissue evidence="3">Gill</tissue>
    </source>
</reference>
<feature type="signal peptide" evidence="2">
    <location>
        <begin position="1"/>
        <end position="23"/>
    </location>
</feature>
<proteinExistence type="predicted"/>
<gene>
    <name evidence="3" type="ORF">Pmani_013100</name>
</gene>
<dbReference type="Proteomes" id="UP001292094">
    <property type="component" value="Unassembled WGS sequence"/>
</dbReference>
<feature type="compositionally biased region" description="Acidic residues" evidence="1">
    <location>
        <begin position="80"/>
        <end position="106"/>
    </location>
</feature>
<dbReference type="EMBL" id="JAWZYT010001091">
    <property type="protein sequence ID" value="KAK4315701.1"/>
    <property type="molecule type" value="Genomic_DNA"/>
</dbReference>
<feature type="compositionally biased region" description="Polar residues" evidence="1">
    <location>
        <begin position="52"/>
        <end position="62"/>
    </location>
</feature>
<feature type="region of interest" description="Disordered" evidence="1">
    <location>
        <begin position="44"/>
        <end position="120"/>
    </location>
</feature>
<evidence type="ECO:0000313" key="3">
    <source>
        <dbReference type="EMBL" id="KAK4315701.1"/>
    </source>
</evidence>
<feature type="compositionally biased region" description="Polar residues" evidence="1">
    <location>
        <begin position="107"/>
        <end position="120"/>
    </location>
</feature>
<dbReference type="AlphaFoldDB" id="A0AAE1PX91"/>
<organism evidence="3 4">
    <name type="scientific">Petrolisthes manimaculis</name>
    <dbReference type="NCBI Taxonomy" id="1843537"/>
    <lineage>
        <taxon>Eukaryota</taxon>
        <taxon>Metazoa</taxon>
        <taxon>Ecdysozoa</taxon>
        <taxon>Arthropoda</taxon>
        <taxon>Crustacea</taxon>
        <taxon>Multicrustacea</taxon>
        <taxon>Malacostraca</taxon>
        <taxon>Eumalacostraca</taxon>
        <taxon>Eucarida</taxon>
        <taxon>Decapoda</taxon>
        <taxon>Pleocyemata</taxon>
        <taxon>Anomura</taxon>
        <taxon>Galatheoidea</taxon>
        <taxon>Porcellanidae</taxon>
        <taxon>Petrolisthes</taxon>
    </lineage>
</organism>